<feature type="domain" description="NAD-dependent epimerase/dehydratase" evidence="6">
    <location>
        <begin position="63"/>
        <end position="276"/>
    </location>
</feature>
<evidence type="ECO:0000256" key="3">
    <source>
        <dbReference type="ARBA" id="ARBA00042000"/>
    </source>
</evidence>
<organism evidence="7 8">
    <name type="scientific">Bursaphelenchus xylophilus</name>
    <name type="common">Pinewood nematode worm</name>
    <name type="synonym">Aphelenchoides xylophilus</name>
    <dbReference type="NCBI Taxonomy" id="6326"/>
    <lineage>
        <taxon>Eukaryota</taxon>
        <taxon>Metazoa</taxon>
        <taxon>Ecdysozoa</taxon>
        <taxon>Nematoda</taxon>
        <taxon>Chromadorea</taxon>
        <taxon>Rhabditida</taxon>
        <taxon>Tylenchina</taxon>
        <taxon>Tylenchomorpha</taxon>
        <taxon>Aphelenchoidea</taxon>
        <taxon>Aphelenchoididae</taxon>
        <taxon>Bursaphelenchus</taxon>
    </lineage>
</organism>
<evidence type="ECO:0000259" key="6">
    <source>
        <dbReference type="Pfam" id="PF01370"/>
    </source>
</evidence>
<evidence type="ECO:0000256" key="1">
    <source>
        <dbReference type="ARBA" id="ARBA00038501"/>
    </source>
</evidence>
<proteinExistence type="inferred from homology"/>
<dbReference type="PANTHER" id="PTHR12126">
    <property type="entry name" value="NADH-UBIQUINONE OXIDOREDUCTASE 39 KDA SUBUNIT-RELATED"/>
    <property type="match status" value="1"/>
</dbReference>
<dbReference type="GO" id="GO:0044877">
    <property type="term" value="F:protein-containing complex binding"/>
    <property type="evidence" value="ECO:0007669"/>
    <property type="project" value="TreeGrafter"/>
</dbReference>
<sequence>MAEFIFFESMLALGRVRPYALVQVSQYSTNKPANVPDPIPSSVNVAQFKKGPGGRASFSGNVVTVFGSTGFLGTSVVNRLAKHGNQLILPYRCDPYFIREQKVVGELGQILFYPFDLMDEESIRRAVKYSNVVVNLVGAKLQTNRFNLYDVNEKGARRIARISREMGVEKLVHISALNATDNPVPALIKGGSNFLKSKFRGEVAVREEFPDATIIRPSVLFGERDSFISYYVSRYRKTFLDNVYLYKAGEHTYKMPVFVNDVALGISKVVNDPTTAGKTYEFVGPHCYKLAELMDFMYRKAHCLKKFGFFYRRHGFPDPLFVGYQIGANLFSKVFKNQHPLIKEWMEYVEGTNDILTGAPTLVDVGVTRLTEFEYMGARLSKNQSFMKFFEEMYGDLEPPPLPLRSPPLIKGQFNEKELYDNRTPLKFYTFAHSY</sequence>
<dbReference type="GO" id="GO:0005739">
    <property type="term" value="C:mitochondrion"/>
    <property type="evidence" value="ECO:0007669"/>
    <property type="project" value="TreeGrafter"/>
</dbReference>
<dbReference type="AlphaFoldDB" id="A0A1I7S6H3"/>
<name>A0A1I7S6H3_BURXY</name>
<evidence type="ECO:0000256" key="4">
    <source>
        <dbReference type="ARBA" id="ARBA00043145"/>
    </source>
</evidence>
<dbReference type="Proteomes" id="UP000095284">
    <property type="component" value="Unplaced"/>
</dbReference>
<accession>A0A1I7S6H3</accession>
<dbReference type="Gene3D" id="3.40.50.720">
    <property type="entry name" value="NAD(P)-binding Rossmann-like Domain"/>
    <property type="match status" value="1"/>
</dbReference>
<dbReference type="InterPro" id="IPR051207">
    <property type="entry name" value="ComplexI_NDUFA9_subunit"/>
</dbReference>
<dbReference type="InterPro" id="IPR001509">
    <property type="entry name" value="Epimerase_deHydtase"/>
</dbReference>
<reference evidence="8" key="1">
    <citation type="submission" date="2016-11" db="UniProtKB">
        <authorList>
            <consortium name="WormBaseParasite"/>
        </authorList>
    </citation>
    <scope>IDENTIFICATION</scope>
</reference>
<comment type="similarity">
    <text evidence="1">Belongs to the complex I NDUFA9 subunit family.</text>
</comment>
<evidence type="ECO:0000313" key="7">
    <source>
        <dbReference type="Proteomes" id="UP000095284"/>
    </source>
</evidence>
<protein>
    <recommendedName>
        <fullName evidence="2">NADH dehydrogenase [ubiquinone] 1 alpha subcomplex subunit 9, mitochondrial</fullName>
    </recommendedName>
    <alternativeName>
        <fullName evidence="4">Complex I-39kD</fullName>
    </alternativeName>
    <alternativeName>
        <fullName evidence="3">NADH-ubiquinone oxidoreductase 39 kDa subunit</fullName>
    </alternativeName>
</protein>
<dbReference type="PANTHER" id="PTHR12126:SF11">
    <property type="entry name" value="NADH DEHYDROGENASE [UBIQUINONE] 1 ALPHA SUBCOMPLEX SUBUNIT 9, MITOCHONDRIAL"/>
    <property type="match status" value="1"/>
</dbReference>
<evidence type="ECO:0000313" key="8">
    <source>
        <dbReference type="WBParaSite" id="BXY_0861100.1"/>
    </source>
</evidence>
<dbReference type="WBParaSite" id="BXY_0861100.1">
    <property type="protein sequence ID" value="BXY_0861100.1"/>
    <property type="gene ID" value="BXY_0861100"/>
</dbReference>
<dbReference type="Pfam" id="PF01370">
    <property type="entry name" value="Epimerase"/>
    <property type="match status" value="1"/>
</dbReference>
<dbReference type="SUPFAM" id="SSF51735">
    <property type="entry name" value="NAD(P)-binding Rossmann-fold domains"/>
    <property type="match status" value="1"/>
</dbReference>
<evidence type="ECO:0000256" key="5">
    <source>
        <dbReference type="ARBA" id="ARBA00046455"/>
    </source>
</evidence>
<dbReference type="CDD" id="cd05271">
    <property type="entry name" value="NDUFA9_like_SDR_a"/>
    <property type="match status" value="1"/>
</dbReference>
<dbReference type="eggNOG" id="KOG2865">
    <property type="taxonomic scope" value="Eukaryota"/>
</dbReference>
<dbReference type="InterPro" id="IPR036291">
    <property type="entry name" value="NAD(P)-bd_dom_sf"/>
</dbReference>
<comment type="subunit">
    <text evidence="5">Complex I is composed of 45 different subunits. This a component of the hydrophobic protein fraction. Interacts with BLOC1S1. Interacts with SLC2A4. Interacts with CLOCK. Interacts with RAB5IF.</text>
</comment>
<evidence type="ECO:0000256" key="2">
    <source>
        <dbReference type="ARBA" id="ARBA00040720"/>
    </source>
</evidence>